<gene>
    <name evidence="1" type="ORF">EDD28_3089</name>
</gene>
<dbReference type="GO" id="GO:0004386">
    <property type="term" value="F:helicase activity"/>
    <property type="evidence" value="ECO:0007669"/>
    <property type="project" value="UniProtKB-KW"/>
</dbReference>
<keyword evidence="1" id="KW-0347">Helicase</keyword>
<name>A0A3N2D1M8_9MICO</name>
<keyword evidence="1" id="KW-0378">Hydrolase</keyword>
<proteinExistence type="predicted"/>
<evidence type="ECO:0000313" key="1">
    <source>
        <dbReference type="EMBL" id="ROR93667.1"/>
    </source>
</evidence>
<evidence type="ECO:0000313" key="2">
    <source>
        <dbReference type="Proteomes" id="UP000275356"/>
    </source>
</evidence>
<dbReference type="Proteomes" id="UP000275356">
    <property type="component" value="Unassembled WGS sequence"/>
</dbReference>
<keyword evidence="2" id="KW-1185">Reference proteome</keyword>
<reference evidence="1 2" key="1">
    <citation type="submission" date="2018-11" db="EMBL/GenBank/DDBJ databases">
        <title>Sequencing the genomes of 1000 actinobacteria strains.</title>
        <authorList>
            <person name="Klenk H.-P."/>
        </authorList>
    </citation>
    <scope>NUCLEOTIDE SEQUENCE [LARGE SCALE GENOMIC DNA]</scope>
    <source>
        <strain evidence="1 2">DSM 13521</strain>
    </source>
</reference>
<keyword evidence="1" id="KW-0067">ATP-binding</keyword>
<keyword evidence="1" id="KW-0547">Nucleotide-binding</keyword>
<organism evidence="1 2">
    <name type="scientific">Salana multivorans</name>
    <dbReference type="NCBI Taxonomy" id="120377"/>
    <lineage>
        <taxon>Bacteria</taxon>
        <taxon>Bacillati</taxon>
        <taxon>Actinomycetota</taxon>
        <taxon>Actinomycetes</taxon>
        <taxon>Micrococcales</taxon>
        <taxon>Beutenbergiaceae</taxon>
        <taxon>Salana</taxon>
    </lineage>
</organism>
<accession>A0A3N2D1M8</accession>
<comment type="caution">
    <text evidence="1">The sequence shown here is derived from an EMBL/GenBank/DDBJ whole genome shotgun (WGS) entry which is preliminary data.</text>
</comment>
<sequence length="132" mass="14419">MVRADARETREERPGLLASHTELAAQEERSWVARLGVEPIRTLVPRRRARVAGVLRAVTYAPRGSSASLCAELFDGTASIRLCWTGRRAVPGIEPGRRLLAEGMVAGSAPDGPRLTIHNPRYELLVPKRTAA</sequence>
<protein>
    <submittedName>
        <fullName evidence="1">ATP-dependent DNA helicase RecG</fullName>
    </submittedName>
</protein>
<dbReference type="AlphaFoldDB" id="A0A3N2D1M8"/>
<dbReference type="EMBL" id="RKHQ01000002">
    <property type="protein sequence ID" value="ROR93667.1"/>
    <property type="molecule type" value="Genomic_DNA"/>
</dbReference>
<dbReference type="RefSeq" id="WP_211339242.1">
    <property type="nucleotide sequence ID" value="NZ_CALFQU010000046.1"/>
</dbReference>